<gene>
    <name evidence="2" type="primary">PARPA_08640.1 scaffold 33423</name>
</gene>
<dbReference type="EMBL" id="LN731219">
    <property type="protein sequence ID" value="CEP14460.1"/>
    <property type="molecule type" value="Genomic_DNA"/>
</dbReference>
<protein>
    <submittedName>
        <fullName evidence="2">Uncharacterized protein</fullName>
    </submittedName>
</protein>
<reference evidence="2 3" key="1">
    <citation type="submission" date="2014-09" db="EMBL/GenBank/DDBJ databases">
        <authorList>
            <person name="Ellenberger Sabrina"/>
        </authorList>
    </citation>
    <scope>NUCLEOTIDE SEQUENCE [LARGE SCALE GENOMIC DNA]</scope>
    <source>
        <strain evidence="2 3">CBS 412.66</strain>
    </source>
</reference>
<dbReference type="OrthoDB" id="2289379at2759"/>
<feature type="compositionally biased region" description="Polar residues" evidence="1">
    <location>
        <begin position="130"/>
        <end position="142"/>
    </location>
</feature>
<name>A0A0B7NGJ8_9FUNG</name>
<proteinExistence type="predicted"/>
<feature type="region of interest" description="Disordered" evidence="1">
    <location>
        <begin position="124"/>
        <end position="149"/>
    </location>
</feature>
<evidence type="ECO:0000256" key="1">
    <source>
        <dbReference type="SAM" id="MobiDB-lite"/>
    </source>
</evidence>
<evidence type="ECO:0000313" key="2">
    <source>
        <dbReference type="EMBL" id="CEP14460.1"/>
    </source>
</evidence>
<dbReference type="Proteomes" id="UP000054107">
    <property type="component" value="Unassembled WGS sequence"/>
</dbReference>
<evidence type="ECO:0000313" key="3">
    <source>
        <dbReference type="Proteomes" id="UP000054107"/>
    </source>
</evidence>
<keyword evidence="3" id="KW-1185">Reference proteome</keyword>
<dbReference type="AlphaFoldDB" id="A0A0B7NGJ8"/>
<organism evidence="2 3">
    <name type="scientific">Parasitella parasitica</name>
    <dbReference type="NCBI Taxonomy" id="35722"/>
    <lineage>
        <taxon>Eukaryota</taxon>
        <taxon>Fungi</taxon>
        <taxon>Fungi incertae sedis</taxon>
        <taxon>Mucoromycota</taxon>
        <taxon>Mucoromycotina</taxon>
        <taxon>Mucoromycetes</taxon>
        <taxon>Mucorales</taxon>
        <taxon>Mucorineae</taxon>
        <taxon>Mucoraceae</taxon>
        <taxon>Parasitella</taxon>
    </lineage>
</organism>
<accession>A0A0B7NGJ8</accession>
<sequence>MGDINDKETNAILKIITFVKPYMASRDTYHQFSQQVPFLFMTNQVLHSLGYLNRVVKFTPVIKPTSLHALWVDPTTLYSLFCAQKLERKMVLYNFEGNIIRVASITCQKDAIFSSFFDINRLKTPKNKPQEQQRPVAQTSSGSDDKGDRGHAVVSPFKGHLRFGGHWKELCHSRYTPTLITNEHNSSQTCLWCFSKLSHPYTALDGQVKMTNRSFICLNAACPQKYVVMSRDRLSALAIGLAGAAQLMLGYTFPCFDPKNTTEKQAMFSHLALVFSNRKQQTSSPSVGGNTTVAPAP</sequence>